<dbReference type="SUPFAM" id="SSF53335">
    <property type="entry name" value="S-adenosyl-L-methionine-dependent methyltransferases"/>
    <property type="match status" value="1"/>
</dbReference>
<dbReference type="OrthoDB" id="2013972at2759"/>
<evidence type="ECO:0000256" key="1">
    <source>
        <dbReference type="SAM" id="MobiDB-lite"/>
    </source>
</evidence>
<dbReference type="GO" id="GO:0008168">
    <property type="term" value="F:methyltransferase activity"/>
    <property type="evidence" value="ECO:0007669"/>
    <property type="project" value="TreeGrafter"/>
</dbReference>
<dbReference type="AlphaFoldDB" id="A0A8H2ZTD9"/>
<dbReference type="Proteomes" id="UP000624404">
    <property type="component" value="Unassembled WGS sequence"/>
</dbReference>
<dbReference type="InterPro" id="IPR029063">
    <property type="entry name" value="SAM-dependent_MTases_sf"/>
</dbReference>
<dbReference type="PANTHER" id="PTHR43591:SF10">
    <property type="entry name" value="ABC TRANSMEMBRANE TYPE-1 DOMAIN-CONTAINING PROTEIN-RELATED"/>
    <property type="match status" value="1"/>
</dbReference>
<dbReference type="Pfam" id="PF13489">
    <property type="entry name" value="Methyltransf_23"/>
    <property type="match status" value="1"/>
</dbReference>
<comment type="caution">
    <text evidence="2">The sequence shown here is derived from an EMBL/GenBank/DDBJ whole genome shotgun (WGS) entry which is preliminary data.</text>
</comment>
<protein>
    <submittedName>
        <fullName evidence="2">Abb8878f-9ea6-4993-904f-786d5bc9b06b</fullName>
    </submittedName>
</protein>
<reference evidence="2" key="1">
    <citation type="submission" date="2020-10" db="EMBL/GenBank/DDBJ databases">
        <authorList>
            <person name="Kusch S."/>
        </authorList>
    </citation>
    <scope>NUCLEOTIDE SEQUENCE</scope>
    <source>
        <strain evidence="2">SwB9</strain>
    </source>
</reference>
<gene>
    <name evidence="2" type="ORF">SCLTRI_LOCUS6025</name>
</gene>
<dbReference type="CDD" id="cd02440">
    <property type="entry name" value="AdoMet_MTases"/>
    <property type="match status" value="1"/>
</dbReference>
<dbReference type="Gene3D" id="3.40.50.150">
    <property type="entry name" value="Vaccinia Virus protein VP39"/>
    <property type="match status" value="1"/>
</dbReference>
<dbReference type="EMBL" id="CAJHIA010000017">
    <property type="protein sequence ID" value="CAD6445815.1"/>
    <property type="molecule type" value="Genomic_DNA"/>
</dbReference>
<sequence>MSQSTENDTTKWNDKAPQNIPETITQTTISSSTSLPSPPNKPQHTTAPSAAAPSQSTASTAPNQLPTTTVNDGAAPENVNQTHLHESDGDQDADVEVDTQSDADSSWGDDGVSTSSTSINSSMLNYTYENGRRYHAYQSGSYLLPNDEAEQQRLDLKHHVFKLILGGKLFCAPIDPNPQRILDIGTGTGLWAIECADEFVSAEVIGTDLSPIQPSWVPPNCKFLIDNAEDEWLFSHNRKFDFIHWRVLASSISDWPRLFSQAYTHVRPGGWVEAQEHEVHIESDDGTDLNAGNLQRFFGLIDEASVKNGKMMDEVAGNQKKWMIEAGFVDVHDQIYKVPIGRWPKDKRLKEIGMYYQAQCLDAVEPISMALFTRVLGYSFEEAQVMMVGPRKDMKNPLNHVYMKFHFVYGRKPYLGEI</sequence>
<evidence type="ECO:0000313" key="2">
    <source>
        <dbReference type="EMBL" id="CAD6445815.1"/>
    </source>
</evidence>
<keyword evidence="3" id="KW-1185">Reference proteome</keyword>
<organism evidence="2 3">
    <name type="scientific">Sclerotinia trifoliorum</name>
    <dbReference type="NCBI Taxonomy" id="28548"/>
    <lineage>
        <taxon>Eukaryota</taxon>
        <taxon>Fungi</taxon>
        <taxon>Dikarya</taxon>
        <taxon>Ascomycota</taxon>
        <taxon>Pezizomycotina</taxon>
        <taxon>Leotiomycetes</taxon>
        <taxon>Helotiales</taxon>
        <taxon>Sclerotiniaceae</taxon>
        <taxon>Sclerotinia</taxon>
    </lineage>
</organism>
<feature type="compositionally biased region" description="Low complexity" evidence="1">
    <location>
        <begin position="42"/>
        <end position="62"/>
    </location>
</feature>
<feature type="compositionally biased region" description="Acidic residues" evidence="1">
    <location>
        <begin position="89"/>
        <end position="101"/>
    </location>
</feature>
<feature type="compositionally biased region" description="Low complexity" evidence="1">
    <location>
        <begin position="20"/>
        <end position="35"/>
    </location>
</feature>
<name>A0A8H2ZTD9_9HELO</name>
<feature type="region of interest" description="Disordered" evidence="1">
    <location>
        <begin position="1"/>
        <end position="119"/>
    </location>
</feature>
<accession>A0A8H2ZTD9</accession>
<evidence type="ECO:0000313" key="3">
    <source>
        <dbReference type="Proteomes" id="UP000624404"/>
    </source>
</evidence>
<proteinExistence type="predicted"/>
<dbReference type="PANTHER" id="PTHR43591">
    <property type="entry name" value="METHYLTRANSFERASE"/>
    <property type="match status" value="1"/>
</dbReference>